<dbReference type="EMBL" id="ML976019">
    <property type="protein sequence ID" value="KAF1944143.1"/>
    <property type="molecule type" value="Genomic_DNA"/>
</dbReference>
<dbReference type="InterPro" id="IPR006140">
    <property type="entry name" value="D-isomer_DH_NAD-bd"/>
</dbReference>
<evidence type="ECO:0000256" key="2">
    <source>
        <dbReference type="ARBA" id="ARBA00023027"/>
    </source>
</evidence>
<dbReference type="PANTHER" id="PTHR43333:SF1">
    <property type="entry name" value="D-ISOMER SPECIFIC 2-HYDROXYACID DEHYDROGENASE NAD-BINDING DOMAIN-CONTAINING PROTEIN"/>
    <property type="match status" value="1"/>
</dbReference>
<accession>A0A6A5SVB0</accession>
<keyword evidence="1" id="KW-0560">Oxidoreductase</keyword>
<dbReference type="Gene3D" id="3.40.50.720">
    <property type="entry name" value="NAD(P)-binding Rossmann-like Domain"/>
    <property type="match status" value="2"/>
</dbReference>
<dbReference type="OrthoDB" id="298012at2759"/>
<keyword evidence="5" id="KW-1185">Reference proteome</keyword>
<dbReference type="InterPro" id="IPR029752">
    <property type="entry name" value="D-isomer_DH_CS1"/>
</dbReference>
<feature type="domain" description="D-isomer specific 2-hydroxyacid dehydrogenase NAD-binding" evidence="3">
    <location>
        <begin position="137"/>
        <end position="210"/>
    </location>
</feature>
<dbReference type="PANTHER" id="PTHR43333">
    <property type="entry name" value="2-HACID_DH_C DOMAIN-CONTAINING PROTEIN"/>
    <property type="match status" value="1"/>
</dbReference>
<dbReference type="GO" id="GO:0016491">
    <property type="term" value="F:oxidoreductase activity"/>
    <property type="evidence" value="ECO:0007669"/>
    <property type="project" value="UniProtKB-KW"/>
</dbReference>
<reference evidence="4" key="1">
    <citation type="journal article" date="2020" name="Stud. Mycol.">
        <title>101 Dothideomycetes genomes: a test case for predicting lifestyles and emergence of pathogens.</title>
        <authorList>
            <person name="Haridas S."/>
            <person name="Albert R."/>
            <person name="Binder M."/>
            <person name="Bloem J."/>
            <person name="Labutti K."/>
            <person name="Salamov A."/>
            <person name="Andreopoulos B."/>
            <person name="Baker S."/>
            <person name="Barry K."/>
            <person name="Bills G."/>
            <person name="Bluhm B."/>
            <person name="Cannon C."/>
            <person name="Castanera R."/>
            <person name="Culley D."/>
            <person name="Daum C."/>
            <person name="Ezra D."/>
            <person name="Gonzalez J."/>
            <person name="Henrissat B."/>
            <person name="Kuo A."/>
            <person name="Liang C."/>
            <person name="Lipzen A."/>
            <person name="Lutzoni F."/>
            <person name="Magnuson J."/>
            <person name="Mondo S."/>
            <person name="Nolan M."/>
            <person name="Ohm R."/>
            <person name="Pangilinan J."/>
            <person name="Park H.-J."/>
            <person name="Ramirez L."/>
            <person name="Alfaro M."/>
            <person name="Sun H."/>
            <person name="Tritt A."/>
            <person name="Yoshinaga Y."/>
            <person name="Zwiers L.-H."/>
            <person name="Turgeon B."/>
            <person name="Goodwin S."/>
            <person name="Spatafora J."/>
            <person name="Crous P."/>
            <person name="Grigoriev I."/>
        </authorList>
    </citation>
    <scope>NUCLEOTIDE SEQUENCE</scope>
    <source>
        <strain evidence="4">CBS 161.51</strain>
    </source>
</reference>
<dbReference type="SUPFAM" id="SSF51735">
    <property type="entry name" value="NAD(P)-binding Rossmann-fold domains"/>
    <property type="match status" value="1"/>
</dbReference>
<evidence type="ECO:0000256" key="1">
    <source>
        <dbReference type="ARBA" id="ARBA00023002"/>
    </source>
</evidence>
<dbReference type="AlphaFoldDB" id="A0A6A5SVB0"/>
<dbReference type="Proteomes" id="UP000800038">
    <property type="component" value="Unassembled WGS sequence"/>
</dbReference>
<sequence>MVAMGGGLDLPSREAENGKELVVCALPWPEEKVESGIKALKEAFRDVEVKYFHTKFANGKVEPVDVSDDILQRTAYLATLFWLPPSVSSIPSTKLIQFFSAGTNHIAQHPIYTDSKIPLCSANGIHGPQIAEWVIMMDLVHSHGYTKLYDAQKRKEWDQKMGMTVSDRVGKRVGILGYGSIGRQVAHVAKAMGMDVIAYTASPRKTAESKHDNGYIVPGTGDPEGTIPSTWYSGTTKEDVHNFLEQEIDLLVVAVPLTKTTTHLLSTPEFELLHKSNPRGTYITNIARGQIIDQKALITALEKGHISGAALDVTDPEPLPKDDPLWDAPNVLITPHVSGSTDVYADRAFQVLIENMKKEKSGGKLINEIDRERGY</sequence>
<dbReference type="Pfam" id="PF02826">
    <property type="entry name" value="2-Hacid_dh_C"/>
    <property type="match status" value="2"/>
</dbReference>
<evidence type="ECO:0000313" key="5">
    <source>
        <dbReference type="Proteomes" id="UP000800038"/>
    </source>
</evidence>
<dbReference type="PROSITE" id="PS00065">
    <property type="entry name" value="D_2_HYDROXYACID_DH_1"/>
    <property type="match status" value="1"/>
</dbReference>
<protein>
    <recommendedName>
        <fullName evidence="3">D-isomer specific 2-hydroxyacid dehydrogenase NAD-binding domain-containing protein</fullName>
    </recommendedName>
</protein>
<dbReference type="GO" id="GO:0051287">
    <property type="term" value="F:NAD binding"/>
    <property type="evidence" value="ECO:0007669"/>
    <property type="project" value="InterPro"/>
</dbReference>
<proteinExistence type="predicted"/>
<dbReference type="CDD" id="cd12163">
    <property type="entry name" value="2-Hacid_dh_5"/>
    <property type="match status" value="1"/>
</dbReference>
<evidence type="ECO:0000259" key="3">
    <source>
        <dbReference type="Pfam" id="PF02826"/>
    </source>
</evidence>
<organism evidence="4 5">
    <name type="scientific">Clathrospora elynae</name>
    <dbReference type="NCBI Taxonomy" id="706981"/>
    <lineage>
        <taxon>Eukaryota</taxon>
        <taxon>Fungi</taxon>
        <taxon>Dikarya</taxon>
        <taxon>Ascomycota</taxon>
        <taxon>Pezizomycotina</taxon>
        <taxon>Dothideomycetes</taxon>
        <taxon>Pleosporomycetidae</taxon>
        <taxon>Pleosporales</taxon>
        <taxon>Diademaceae</taxon>
        <taxon>Clathrospora</taxon>
    </lineage>
</organism>
<keyword evidence="2" id="KW-0520">NAD</keyword>
<name>A0A6A5SVB0_9PLEO</name>
<feature type="domain" description="D-isomer specific 2-hydroxyacid dehydrogenase NAD-binding" evidence="3">
    <location>
        <begin position="236"/>
        <end position="338"/>
    </location>
</feature>
<gene>
    <name evidence="4" type="ORF">EJ02DRAFT_432696</name>
</gene>
<dbReference type="InterPro" id="IPR036291">
    <property type="entry name" value="NAD(P)-bd_dom_sf"/>
</dbReference>
<evidence type="ECO:0000313" key="4">
    <source>
        <dbReference type="EMBL" id="KAF1944143.1"/>
    </source>
</evidence>